<feature type="chain" id="PRO_5039155315" evidence="2">
    <location>
        <begin position="21"/>
        <end position="207"/>
    </location>
</feature>
<evidence type="ECO:0000256" key="2">
    <source>
        <dbReference type="SAM" id="SignalP"/>
    </source>
</evidence>
<dbReference type="PROSITE" id="PS51257">
    <property type="entry name" value="PROKAR_LIPOPROTEIN"/>
    <property type="match status" value="1"/>
</dbReference>
<evidence type="ECO:0000256" key="1">
    <source>
        <dbReference type="SAM" id="MobiDB-lite"/>
    </source>
</evidence>
<feature type="compositionally biased region" description="Low complexity" evidence="1">
    <location>
        <begin position="39"/>
        <end position="52"/>
    </location>
</feature>
<name>A0A1H3TYK4_9ACTN</name>
<accession>A0A1H3TYK4</accession>
<organism evidence="3 4">
    <name type="scientific">Asanoa ishikariensis</name>
    <dbReference type="NCBI Taxonomy" id="137265"/>
    <lineage>
        <taxon>Bacteria</taxon>
        <taxon>Bacillati</taxon>
        <taxon>Actinomycetota</taxon>
        <taxon>Actinomycetes</taxon>
        <taxon>Micromonosporales</taxon>
        <taxon>Micromonosporaceae</taxon>
        <taxon>Asanoa</taxon>
    </lineage>
</organism>
<dbReference type="STRING" id="137265.SAMN05421684_6527"/>
<keyword evidence="4" id="KW-1185">Reference proteome</keyword>
<dbReference type="RefSeq" id="WP_090800380.1">
    <property type="nucleotide sequence ID" value="NZ_BOND01000024.1"/>
</dbReference>
<protein>
    <submittedName>
        <fullName evidence="3">Uncharacterized protein</fullName>
    </submittedName>
</protein>
<sequence length="207" mass="22289">MKARLLAAAVTLLLVGGATAACGEKDAQEQPASMPAHATKTQSQTQSQQTTPELAAALAKARAATAKYVSDLPFAQQAGYQIITPMMPGMGYHYLNPKAPAFDLTAPAILVYVKNDNRWELGALEWVWPEQPTGPPLPGATYGEFAAACHYQDGTFVPADAEADCARTNGGEAFGFWHPKLVTMHVWLWFHNPDGLFHPTNPLVQTA</sequence>
<evidence type="ECO:0000313" key="4">
    <source>
        <dbReference type="Proteomes" id="UP000199632"/>
    </source>
</evidence>
<feature type="signal peptide" evidence="2">
    <location>
        <begin position="1"/>
        <end position="20"/>
    </location>
</feature>
<dbReference type="EMBL" id="FNQB01000003">
    <property type="protein sequence ID" value="SDZ54755.1"/>
    <property type="molecule type" value="Genomic_DNA"/>
</dbReference>
<dbReference type="Proteomes" id="UP000199632">
    <property type="component" value="Unassembled WGS sequence"/>
</dbReference>
<proteinExistence type="predicted"/>
<evidence type="ECO:0000313" key="3">
    <source>
        <dbReference type="EMBL" id="SDZ54755.1"/>
    </source>
</evidence>
<dbReference type="OrthoDB" id="2449873at2"/>
<keyword evidence="2" id="KW-0732">Signal</keyword>
<feature type="region of interest" description="Disordered" evidence="1">
    <location>
        <begin position="26"/>
        <end position="52"/>
    </location>
</feature>
<gene>
    <name evidence="3" type="ORF">SAMN05421684_6527</name>
</gene>
<dbReference type="AlphaFoldDB" id="A0A1H3TYK4"/>
<reference evidence="4" key="1">
    <citation type="submission" date="2016-10" db="EMBL/GenBank/DDBJ databases">
        <authorList>
            <person name="Varghese N."/>
            <person name="Submissions S."/>
        </authorList>
    </citation>
    <scope>NUCLEOTIDE SEQUENCE [LARGE SCALE GENOMIC DNA]</scope>
    <source>
        <strain evidence="4">DSM 44718</strain>
    </source>
</reference>